<reference evidence="2 3" key="1">
    <citation type="submission" date="2019-01" db="EMBL/GenBank/DDBJ databases">
        <title>Agromyces.</title>
        <authorList>
            <person name="Li J."/>
        </authorList>
    </citation>
    <scope>NUCLEOTIDE SEQUENCE [LARGE SCALE GENOMIC DNA]</scope>
    <source>
        <strain evidence="2 3">DSM 15934</strain>
    </source>
</reference>
<dbReference type="EMBL" id="SDPN01000003">
    <property type="protein sequence ID" value="RXZ72698.1"/>
    <property type="molecule type" value="Genomic_DNA"/>
</dbReference>
<dbReference type="Proteomes" id="UP000293865">
    <property type="component" value="Unassembled WGS sequence"/>
</dbReference>
<evidence type="ECO:0000313" key="2">
    <source>
        <dbReference type="EMBL" id="RXZ72698.1"/>
    </source>
</evidence>
<dbReference type="RefSeq" id="WP_129519321.1">
    <property type="nucleotide sequence ID" value="NZ_SDPN01000003.1"/>
</dbReference>
<protein>
    <submittedName>
        <fullName evidence="2">Uncharacterized protein</fullName>
    </submittedName>
</protein>
<evidence type="ECO:0000256" key="1">
    <source>
        <dbReference type="SAM" id="SignalP"/>
    </source>
</evidence>
<keyword evidence="1" id="KW-0732">Signal</keyword>
<organism evidence="2 3">
    <name type="scientific">Agromyces albus</name>
    <dbReference type="NCBI Taxonomy" id="205332"/>
    <lineage>
        <taxon>Bacteria</taxon>
        <taxon>Bacillati</taxon>
        <taxon>Actinomycetota</taxon>
        <taxon>Actinomycetes</taxon>
        <taxon>Micrococcales</taxon>
        <taxon>Microbacteriaceae</taxon>
        <taxon>Agromyces</taxon>
    </lineage>
</organism>
<sequence length="197" mass="21110">MPRPFRLRPILHLTIAAAIGAGLSGCLAAPPPSADAAAETPEPEAAAACIQRARVIDVEEAREYHEQALVGLRAEQQYMRTFNGRYVIGFDEETFWVEPAYDFWLSDGTAIVDVRQSGRLTGRYTLEDGVLSTSDVVDGRTSVPAVDAAAGPTAAIVRRIMDHNPIEGARASCEGDDLVLELSEPDSGHTTVHLPGA</sequence>
<gene>
    <name evidence="2" type="ORF">ESP51_02535</name>
</gene>
<dbReference type="AlphaFoldDB" id="A0A4Q2L3G9"/>
<evidence type="ECO:0000313" key="3">
    <source>
        <dbReference type="Proteomes" id="UP000293865"/>
    </source>
</evidence>
<keyword evidence="3" id="KW-1185">Reference proteome</keyword>
<dbReference type="PROSITE" id="PS51257">
    <property type="entry name" value="PROKAR_LIPOPROTEIN"/>
    <property type="match status" value="1"/>
</dbReference>
<proteinExistence type="predicted"/>
<feature type="signal peptide" evidence="1">
    <location>
        <begin position="1"/>
        <end position="28"/>
    </location>
</feature>
<feature type="chain" id="PRO_5039093318" evidence="1">
    <location>
        <begin position="29"/>
        <end position="197"/>
    </location>
</feature>
<name>A0A4Q2L3G9_9MICO</name>
<accession>A0A4Q2L3G9</accession>
<comment type="caution">
    <text evidence="2">The sequence shown here is derived from an EMBL/GenBank/DDBJ whole genome shotgun (WGS) entry which is preliminary data.</text>
</comment>